<accession>A0A2U1QN64</accession>
<evidence type="ECO:0000313" key="1">
    <source>
        <dbReference type="EMBL" id="PWA99446.1"/>
    </source>
</evidence>
<organism evidence="1 2">
    <name type="scientific">Artemisia annua</name>
    <name type="common">Sweet wormwood</name>
    <dbReference type="NCBI Taxonomy" id="35608"/>
    <lineage>
        <taxon>Eukaryota</taxon>
        <taxon>Viridiplantae</taxon>
        <taxon>Streptophyta</taxon>
        <taxon>Embryophyta</taxon>
        <taxon>Tracheophyta</taxon>
        <taxon>Spermatophyta</taxon>
        <taxon>Magnoliopsida</taxon>
        <taxon>eudicotyledons</taxon>
        <taxon>Gunneridae</taxon>
        <taxon>Pentapetalae</taxon>
        <taxon>asterids</taxon>
        <taxon>campanulids</taxon>
        <taxon>Asterales</taxon>
        <taxon>Asteraceae</taxon>
        <taxon>Asteroideae</taxon>
        <taxon>Anthemideae</taxon>
        <taxon>Artemisiinae</taxon>
        <taxon>Artemisia</taxon>
    </lineage>
</organism>
<sequence>MPQQKVFDELSEEKVEGIGMKSKKLVELDAKNMGMVSLDSPKDGDTGEQISKDIEINSKCWVAFDSRCNGSEIEKTKACVQVIQEDKEDDLVKEDYEIICLDNLGYGVDGMRTNASTNGVSKTDVFVASDDGWRHLEDQKADFKKSVDVVQMHSSKHNTVKMGKSFEILSILQDSFRKCYKTQLFKLEFTCGLLRSFEFGDDKLHHQRRWIKDLEKETRGFIYVVVSQVKIGTTASKRNEVTCDLEFDKQWGGLKRKWTHLDVESLFGHFRVLKYGASFGYLKFDIWKWHTRKKIRGTQCKVKLRKWKWPKRKKDIEGKSYV</sequence>
<gene>
    <name evidence="1" type="ORF">CTI12_AA007590</name>
</gene>
<protein>
    <submittedName>
        <fullName evidence="1">Uncharacterized protein</fullName>
    </submittedName>
</protein>
<comment type="caution">
    <text evidence="1">The sequence shown here is derived from an EMBL/GenBank/DDBJ whole genome shotgun (WGS) entry which is preliminary data.</text>
</comment>
<proteinExistence type="predicted"/>
<keyword evidence="2" id="KW-1185">Reference proteome</keyword>
<dbReference type="Proteomes" id="UP000245207">
    <property type="component" value="Unassembled WGS sequence"/>
</dbReference>
<evidence type="ECO:0000313" key="2">
    <source>
        <dbReference type="Proteomes" id="UP000245207"/>
    </source>
</evidence>
<dbReference type="EMBL" id="PKPP01000019">
    <property type="protein sequence ID" value="PWA99446.1"/>
    <property type="molecule type" value="Genomic_DNA"/>
</dbReference>
<dbReference type="AlphaFoldDB" id="A0A2U1QN64"/>
<name>A0A2U1QN64_ARTAN</name>
<reference evidence="1 2" key="1">
    <citation type="journal article" date="2018" name="Mol. Plant">
        <title>The genome of Artemisia annua provides insight into the evolution of Asteraceae family and artemisinin biosynthesis.</title>
        <authorList>
            <person name="Shen Q."/>
            <person name="Zhang L."/>
            <person name="Liao Z."/>
            <person name="Wang S."/>
            <person name="Yan T."/>
            <person name="Shi P."/>
            <person name="Liu M."/>
            <person name="Fu X."/>
            <person name="Pan Q."/>
            <person name="Wang Y."/>
            <person name="Lv Z."/>
            <person name="Lu X."/>
            <person name="Zhang F."/>
            <person name="Jiang W."/>
            <person name="Ma Y."/>
            <person name="Chen M."/>
            <person name="Hao X."/>
            <person name="Li L."/>
            <person name="Tang Y."/>
            <person name="Lv G."/>
            <person name="Zhou Y."/>
            <person name="Sun X."/>
            <person name="Brodelius P.E."/>
            <person name="Rose J.K.C."/>
            <person name="Tang K."/>
        </authorList>
    </citation>
    <scope>NUCLEOTIDE SEQUENCE [LARGE SCALE GENOMIC DNA]</scope>
    <source>
        <strain evidence="2">cv. Huhao1</strain>
        <tissue evidence="1">Leaf</tissue>
    </source>
</reference>